<keyword evidence="1" id="KW-0812">Transmembrane</keyword>
<organism evidence="2 3">
    <name type="scientific">Zunongwangia profunda (strain DSM 18752 / CCTCC AB 206139 / SM-A87)</name>
    <name type="common">Wangia profunda</name>
    <dbReference type="NCBI Taxonomy" id="655815"/>
    <lineage>
        <taxon>Bacteria</taxon>
        <taxon>Pseudomonadati</taxon>
        <taxon>Bacteroidota</taxon>
        <taxon>Flavobacteriia</taxon>
        <taxon>Flavobacteriales</taxon>
        <taxon>Flavobacteriaceae</taxon>
        <taxon>Zunongwangia</taxon>
    </lineage>
</organism>
<evidence type="ECO:0000256" key="1">
    <source>
        <dbReference type="SAM" id="Phobius"/>
    </source>
</evidence>
<dbReference type="HOGENOM" id="CLU_213228_0_0_10"/>
<evidence type="ECO:0000313" key="3">
    <source>
        <dbReference type="Proteomes" id="UP000001654"/>
    </source>
</evidence>
<evidence type="ECO:0000313" key="2">
    <source>
        <dbReference type="EMBL" id="ADF52337.1"/>
    </source>
</evidence>
<keyword evidence="3" id="KW-1185">Reference proteome</keyword>
<dbReference type="EMBL" id="CP001650">
    <property type="protein sequence ID" value="ADF52337.1"/>
    <property type="molecule type" value="Genomic_DNA"/>
</dbReference>
<keyword evidence="1" id="KW-0472">Membrane</keyword>
<dbReference type="RefSeq" id="WP_013071440.1">
    <property type="nucleotide sequence ID" value="NC_014041.1"/>
</dbReference>
<proteinExistence type="predicted"/>
<feature type="transmembrane region" description="Helical" evidence="1">
    <location>
        <begin position="28"/>
        <end position="44"/>
    </location>
</feature>
<dbReference type="STRING" id="655815.ZPR_2012"/>
<dbReference type="Proteomes" id="UP000001654">
    <property type="component" value="Chromosome"/>
</dbReference>
<dbReference type="AlphaFoldDB" id="D5BA39"/>
<dbReference type="KEGG" id="zpr:ZPR_2012"/>
<reference evidence="2 3" key="1">
    <citation type="journal article" date="2010" name="BMC Genomics">
        <title>The complete genome of Zunongwangia profunda SM-A87 reveals its adaptation to the deep-sea environment and ecological role in sedimentary organic nitrogen degradation.</title>
        <authorList>
            <person name="Qin Q.L."/>
            <person name="Zhang X.Y."/>
            <person name="Wang X.M."/>
            <person name="Liu G.M."/>
            <person name="Chen X.L."/>
            <person name="Xie B.B."/>
            <person name="Dang H.Y."/>
            <person name="Zhou B.C."/>
            <person name="Yu J."/>
            <person name="Zhang Y.Z."/>
        </authorList>
    </citation>
    <scope>NUCLEOTIDE SEQUENCE [LARGE SCALE GENOMIC DNA]</scope>
    <source>
        <strain evidence="3">DSM 18752 / CCTCC AB 206139 / SM-A87</strain>
    </source>
</reference>
<keyword evidence="1" id="KW-1133">Transmembrane helix</keyword>
<sequence>MNKIRIVGVIFLIVGLVLTFFLRHTEVYFFAGILMGIGLLWAITGKTKRTKTRD</sequence>
<feature type="transmembrane region" description="Helical" evidence="1">
    <location>
        <begin position="5"/>
        <end position="22"/>
    </location>
</feature>
<accession>D5BA39</accession>
<name>D5BA39_ZUNPS</name>
<protein>
    <submittedName>
        <fullName evidence="2">Uncharacterized protein</fullName>
    </submittedName>
</protein>
<gene>
    <name evidence="2" type="ordered locus">ZPR_2012</name>
</gene>